<dbReference type="RefSeq" id="WP_090404536.1">
    <property type="nucleotide sequence ID" value="NZ_FNDQ01000001.1"/>
</dbReference>
<protein>
    <recommendedName>
        <fullName evidence="3">DUF2480 family protein</fullName>
    </recommendedName>
</protein>
<evidence type="ECO:0000313" key="2">
    <source>
        <dbReference type="Proteomes" id="UP000243588"/>
    </source>
</evidence>
<reference evidence="2" key="1">
    <citation type="submission" date="2016-10" db="EMBL/GenBank/DDBJ databases">
        <authorList>
            <person name="Varghese N."/>
            <person name="Submissions S."/>
        </authorList>
    </citation>
    <scope>NUCLEOTIDE SEQUENCE [LARGE SCALE GENOMIC DNA]</scope>
    <source>
        <strain evidence="2">DSM 23313</strain>
    </source>
</reference>
<dbReference type="EMBL" id="FNDQ01000001">
    <property type="protein sequence ID" value="SDH27401.1"/>
    <property type="molecule type" value="Genomic_DNA"/>
</dbReference>
<proteinExistence type="predicted"/>
<sequence>MEGEIVNKVANSALVVFDLEDIYPTNPRMEIDIAQWLYEGFVLREKDFRAALKEVDWSIYQDAYVGLHCSTDAILPGWAYMVLTSHLQPVAKRVYLGDKHHLESSIFQELLFAIDYTQYADLPVIIKGCSKKEIPEEAYVLATQLMMNHARSVMFGEACSAVPVFKRAVKRG</sequence>
<dbReference type="Pfam" id="PF10652">
    <property type="entry name" value="DUF2480"/>
    <property type="match status" value="1"/>
</dbReference>
<name>A0A1G8B2N7_9FLAO</name>
<accession>A0A1G8B2N7</accession>
<gene>
    <name evidence="1" type="ORF">SAMN05421818_10198</name>
</gene>
<evidence type="ECO:0000313" key="1">
    <source>
        <dbReference type="EMBL" id="SDH27401.1"/>
    </source>
</evidence>
<organism evidence="1 2">
    <name type="scientific">Myroides phaeus</name>
    <dbReference type="NCBI Taxonomy" id="702745"/>
    <lineage>
        <taxon>Bacteria</taxon>
        <taxon>Pseudomonadati</taxon>
        <taxon>Bacteroidota</taxon>
        <taxon>Flavobacteriia</taxon>
        <taxon>Flavobacteriales</taxon>
        <taxon>Flavobacteriaceae</taxon>
        <taxon>Myroides</taxon>
    </lineage>
</organism>
<dbReference type="STRING" id="702745.SAMN05421818_10198"/>
<keyword evidence="2" id="KW-1185">Reference proteome</keyword>
<dbReference type="Proteomes" id="UP000243588">
    <property type="component" value="Unassembled WGS sequence"/>
</dbReference>
<evidence type="ECO:0008006" key="3">
    <source>
        <dbReference type="Google" id="ProtNLM"/>
    </source>
</evidence>
<dbReference type="AlphaFoldDB" id="A0A1G8B2N7"/>
<dbReference type="InterPro" id="IPR018914">
    <property type="entry name" value="DUF2480"/>
</dbReference>